<evidence type="ECO:0000313" key="2">
    <source>
        <dbReference type="Proteomes" id="UP000076447"/>
    </source>
</evidence>
<dbReference type="STRING" id="43678.OJAG_28620"/>
<reference evidence="1 2" key="1">
    <citation type="submission" date="2016-01" db="EMBL/GenBank/DDBJ databases">
        <title>Genome sequence of Oerskovia enterophila VJag, an agar and cellulose degrading bacterium.</title>
        <authorList>
            <person name="Poehlein A."/>
            <person name="Jag V."/>
            <person name="Bengelsdorf F."/>
            <person name="Duerre P."/>
            <person name="Daniel R."/>
        </authorList>
    </citation>
    <scope>NUCLEOTIDE SEQUENCE [LARGE SCALE GENOMIC DNA]</scope>
    <source>
        <strain evidence="1 2">VJag</strain>
    </source>
</reference>
<dbReference type="Proteomes" id="UP000076447">
    <property type="component" value="Unassembled WGS sequence"/>
</dbReference>
<protein>
    <submittedName>
        <fullName evidence="1">Uncharacterized protein</fullName>
    </submittedName>
</protein>
<sequence>MADDDVTPADLARELGRTAPQIRRVLRRKYGTLVAPEDRWHLTPAQVEFVKVHFTNRG</sequence>
<dbReference type="PATRIC" id="fig|43678.3.peg.2995"/>
<dbReference type="OrthoDB" id="4939521at2"/>
<dbReference type="EMBL" id="LRIE01000079">
    <property type="protein sequence ID" value="KZM34563.1"/>
    <property type="molecule type" value="Genomic_DNA"/>
</dbReference>
<name>A0A163QV05_9CELL</name>
<comment type="caution">
    <text evidence="1">The sequence shown here is derived from an EMBL/GenBank/DDBJ whole genome shotgun (WGS) entry which is preliminary data.</text>
</comment>
<dbReference type="AlphaFoldDB" id="A0A163QV05"/>
<organism evidence="1 2">
    <name type="scientific">Oerskovia enterophila</name>
    <dbReference type="NCBI Taxonomy" id="43678"/>
    <lineage>
        <taxon>Bacteria</taxon>
        <taxon>Bacillati</taxon>
        <taxon>Actinomycetota</taxon>
        <taxon>Actinomycetes</taxon>
        <taxon>Micrococcales</taxon>
        <taxon>Cellulomonadaceae</taxon>
        <taxon>Oerskovia</taxon>
    </lineage>
</organism>
<gene>
    <name evidence="1" type="ORF">OJAG_28620</name>
</gene>
<accession>A0A163QV05</accession>
<dbReference type="RefSeq" id="WP_157516423.1">
    <property type="nucleotide sequence ID" value="NZ_LRIE01000079.1"/>
</dbReference>
<proteinExistence type="predicted"/>
<evidence type="ECO:0000313" key="1">
    <source>
        <dbReference type="EMBL" id="KZM34563.1"/>
    </source>
</evidence>